<dbReference type="Proteomes" id="UP000807785">
    <property type="component" value="Unassembled WGS sequence"/>
</dbReference>
<protein>
    <submittedName>
        <fullName evidence="2">Cupin domain-containing protein</fullName>
    </submittedName>
</protein>
<sequence length="106" mass="12063">MLDNLFSHLPACAENDERFDTLLERPGLKIERIVSTGQCSPPAFWYDQCTAEWIVVLQGEAVLRLEGEPQSRTLRVGDFLEIPARARHRVEATSIEAPTVWLAIHY</sequence>
<dbReference type="SUPFAM" id="SSF51182">
    <property type="entry name" value="RmlC-like cupins"/>
    <property type="match status" value="1"/>
</dbReference>
<dbReference type="CDD" id="cd06981">
    <property type="entry name" value="cupin_reut_a1446"/>
    <property type="match status" value="1"/>
</dbReference>
<dbReference type="Gene3D" id="2.60.120.10">
    <property type="entry name" value="Jelly Rolls"/>
    <property type="match status" value="1"/>
</dbReference>
<gene>
    <name evidence="2" type="ORF">IPH26_10630</name>
</gene>
<dbReference type="InterPro" id="IPR013096">
    <property type="entry name" value="Cupin_2"/>
</dbReference>
<evidence type="ECO:0000313" key="2">
    <source>
        <dbReference type="EMBL" id="MBK6973368.1"/>
    </source>
</evidence>
<dbReference type="AlphaFoldDB" id="A0A9D7E421"/>
<feature type="domain" description="Cupin type-2" evidence="1">
    <location>
        <begin position="37"/>
        <end position="104"/>
    </location>
</feature>
<dbReference type="Pfam" id="PF07883">
    <property type="entry name" value="Cupin_2"/>
    <property type="match status" value="1"/>
</dbReference>
<reference evidence="2" key="1">
    <citation type="submission" date="2020-10" db="EMBL/GenBank/DDBJ databases">
        <title>Connecting structure to function with the recovery of over 1000 high-quality activated sludge metagenome-assembled genomes encoding full-length rRNA genes using long-read sequencing.</title>
        <authorList>
            <person name="Singleton C.M."/>
            <person name="Petriglieri F."/>
            <person name="Kristensen J.M."/>
            <person name="Kirkegaard R.H."/>
            <person name="Michaelsen T.Y."/>
            <person name="Andersen M.H."/>
            <person name="Karst S.M."/>
            <person name="Dueholm M.S."/>
            <person name="Nielsen P.H."/>
            <person name="Albertsen M."/>
        </authorList>
    </citation>
    <scope>NUCLEOTIDE SEQUENCE</scope>
    <source>
        <strain evidence="2">Bjer_18-Q3-R1-45_BAT3C.347</strain>
    </source>
</reference>
<dbReference type="EMBL" id="JADJEV010000003">
    <property type="protein sequence ID" value="MBK6973368.1"/>
    <property type="molecule type" value="Genomic_DNA"/>
</dbReference>
<dbReference type="InterPro" id="IPR014710">
    <property type="entry name" value="RmlC-like_jellyroll"/>
</dbReference>
<evidence type="ECO:0000259" key="1">
    <source>
        <dbReference type="Pfam" id="PF07883"/>
    </source>
</evidence>
<proteinExistence type="predicted"/>
<organism evidence="2 3">
    <name type="scientific">Candidatus Methylophosphatis roskildensis</name>
    <dbReference type="NCBI Taxonomy" id="2899263"/>
    <lineage>
        <taxon>Bacteria</taxon>
        <taxon>Pseudomonadati</taxon>
        <taxon>Pseudomonadota</taxon>
        <taxon>Betaproteobacteria</taxon>
        <taxon>Nitrosomonadales</taxon>
        <taxon>Sterolibacteriaceae</taxon>
        <taxon>Candidatus Methylophosphatis</taxon>
    </lineage>
</organism>
<dbReference type="InterPro" id="IPR011051">
    <property type="entry name" value="RmlC_Cupin_sf"/>
</dbReference>
<accession>A0A9D7E421</accession>
<name>A0A9D7E421_9PROT</name>
<comment type="caution">
    <text evidence="2">The sequence shown here is derived from an EMBL/GenBank/DDBJ whole genome shotgun (WGS) entry which is preliminary data.</text>
</comment>
<evidence type="ECO:0000313" key="3">
    <source>
        <dbReference type="Proteomes" id="UP000807785"/>
    </source>
</evidence>